<comment type="caution">
    <text evidence="1">The sequence shown here is derived from an EMBL/GenBank/DDBJ whole genome shotgun (WGS) entry which is preliminary data.</text>
</comment>
<evidence type="ECO:0000313" key="2">
    <source>
        <dbReference type="Proteomes" id="UP001172680"/>
    </source>
</evidence>
<dbReference type="Proteomes" id="UP001172680">
    <property type="component" value="Unassembled WGS sequence"/>
</dbReference>
<dbReference type="EMBL" id="JAPDRP010000024">
    <property type="protein sequence ID" value="KAJ9636715.1"/>
    <property type="molecule type" value="Genomic_DNA"/>
</dbReference>
<organism evidence="1 2">
    <name type="scientific">Coniosporium tulheliwenetii</name>
    <dbReference type="NCBI Taxonomy" id="3383036"/>
    <lineage>
        <taxon>Eukaryota</taxon>
        <taxon>Fungi</taxon>
        <taxon>Dikarya</taxon>
        <taxon>Ascomycota</taxon>
        <taxon>Pezizomycotina</taxon>
        <taxon>Dothideomycetes</taxon>
        <taxon>Dothideomycetes incertae sedis</taxon>
        <taxon>Coniosporium</taxon>
    </lineage>
</organism>
<proteinExistence type="predicted"/>
<evidence type="ECO:0000313" key="1">
    <source>
        <dbReference type="EMBL" id="KAJ9636715.1"/>
    </source>
</evidence>
<accession>A0ACC2YN31</accession>
<sequence>MTTSSGSDAPSSTITNSTSATAAKQKETDAQIEHDERSGIQHAVHTSKEKKWWKFRMRTRDDDAEADWWFASTAIPLLAATLGPFANVLSIGALVTPWVMNLLDPVTGERVSELQGFVFADPGWVYWLNVASLIAGFVGNIFLLFNFTGRIRYIIALPASIVFWYIASGILIAITACREIYDPPIRPNQTYTQGFWYGVISAVLYLICSMILMVNMLGYFLGHYPQTFNLTDSQRTLILQTMLFFFWLAGGGAVFSVVQTRFGGPDDLDWSFVDALYFCDVTILTVGFGDLAPTNDIGRGLVFPYSVGGIIMLGLVISSIHNFATDIGASKVVQRHVEKTRLRTARRAVRTSVELRRQTEDILQQGGARVPNTNAPALMKRPSALVTAMGNTVPLMRCMSTFPRQRKPKLLLLREEKDRFEAMRAIQRSTARFKRWTALSLSLIAFFLLWCCGALVFWQCERDTLGMTYFQALYFCYVSLLTIGYGDLSPKSNAGRCFFVVWSLIAVPTMTLLISDMGDTVIGTFKHGTDRLAGFTVLPEQGIWHAWLRAWWQGKGRGERADKKTAQGVPQSGAADAETGAGGAEGETEAETTLKRSLAELAAEAEAPPSEAELARRLAAAIRRAAHDLKLHCEKPPKRYSYEEWVEFTKLIRFTTSEGDDEEDEMIEWDWIGEDSPMVAGVSEPEFVLERLCESMGRYIRKKERALMGGQGLGEGVESGEKSGREAGRNLMGSARTGKLATGDLTAVVMGKADGEER</sequence>
<keyword evidence="2" id="KW-1185">Reference proteome</keyword>
<keyword evidence="1" id="KW-0406">Ion transport</keyword>
<gene>
    <name evidence="1" type="primary">TOK1</name>
    <name evidence="1" type="ORF">H2199_007709</name>
</gene>
<keyword evidence="1" id="KW-0407">Ion channel</keyword>
<reference evidence="1" key="1">
    <citation type="submission" date="2022-10" db="EMBL/GenBank/DDBJ databases">
        <title>Culturing micro-colonial fungi from biological soil crusts in the Mojave desert and describing Neophaeococcomyces mojavensis, and introducing the new genera and species Taxawa tesnikishii.</title>
        <authorList>
            <person name="Kurbessoian T."/>
            <person name="Stajich J.E."/>
        </authorList>
    </citation>
    <scope>NUCLEOTIDE SEQUENCE</scope>
    <source>
        <strain evidence="1">JES_115</strain>
    </source>
</reference>
<keyword evidence="1" id="KW-0813">Transport</keyword>
<name>A0ACC2YN31_9PEZI</name>
<protein>
    <submittedName>
        <fullName evidence="1">Potassium channel</fullName>
    </submittedName>
</protein>